<dbReference type="Gene3D" id="3.30.830.10">
    <property type="entry name" value="Metalloenzyme, LuxS/M16 peptidase-like"/>
    <property type="match status" value="4"/>
</dbReference>
<sequence>MLRHVLRVHSQCLRETGCHAFASVPALKRGDRCKSLLVGETYHNFTLKRMATVPEYGIDALELCHEPTKAKYLHLDAKDANNLFTIMFRTPPTNSTGVSHILEHTTLCGSKHFPVRDPFFNMMKRSLSTYMNALTGADHTMYPFSTTNAKDWRNLLSVYLDAVFFPNLNEFDFLQEGHRLGINESKGELEYKGVVLNEMKGVLSDSNNLFSTRLQQELMRGTIYEHVSGGDPEMIPLLTYEDLRTFHTNNYHPSNCCFFSYGDLPLTDHLAYLDQTILNNFEYRSESAATRVDTEGFSLLKTDGKVPQLIVIQGPSGNMSNEAVDSNNKFCMSKLVDVKSTNSFSTFVLRIVSYLLTNGPASPLYKALIDSKLAHDFSVGTGFDTSTYYPTFGVGVEGIEGGDASVPAIRNAVQEALEKVVTEGFDKKRVAGMLHQLELSLKHVTGNFGLQLMHGVSSVWAHNGDLIENLQLNPLLERLSTEMASNPKFLEGYVRDYLMRDDLREVHMLMLPSEDFVRDQERRERETLAMRLSEQSNADLDRIASITDELERRQQENQPVECLPTLTVDDIPRVEEGNFDHIDIFELNSTPTELTCVPSTNEISYLRLLFDLKALPEAYHRYISIFTSVFGSLGTLRYSYDELPTISANCSGGVSCSAIVAPSLTDAHLERSKQSLLLSTMCLPHKVNETLDLLRELLCETQFLSDDNLGQLRLILQSSATAASNSISSSGASLAGIRSRVGLTPASLYDELYSGLTQIQQLQDWAQCSEEELRNIARVLQDIARMVFVPENLRLSVVTEEKLRLQVEQSLTSSLLQPLAKSSSSVDVASLQPIEELKLPLVSPKSYYAYPISVNFVVETQPSVSFAHENHVPLTVLAQIMSSCFLHQRVREKGGAYGSSVSQLEGSFSMGSHYDPNTLETLDAYAESREWAVRGEFSDRDVQEALLSVFASLDAPKTPSMKGRMSFLRGITNEMRQRRREQYLSLKRDDLVRVARQFFTDDTPGKCTVIFGKDGDDLSKFSDKGFHVERVASSVQ</sequence>
<gene>
    <name evidence="11" type="ORF">CCR75_007687</name>
</gene>
<comment type="caution">
    <text evidence="11">The sequence shown here is derived from an EMBL/GenBank/DDBJ whole genome shotgun (WGS) entry which is preliminary data.</text>
</comment>
<dbReference type="RefSeq" id="XP_067819944.1">
    <property type="nucleotide sequence ID" value="XM_067965745.1"/>
</dbReference>
<dbReference type="FunFam" id="3.30.830.10:FF:000057">
    <property type="entry name" value="Pitrilysin-like metalloprotease"/>
    <property type="match status" value="1"/>
</dbReference>
<dbReference type="SMART" id="SM01264">
    <property type="entry name" value="M16C_associated"/>
    <property type="match status" value="1"/>
</dbReference>
<evidence type="ECO:0000256" key="8">
    <source>
        <dbReference type="ARBA" id="ARBA00023049"/>
    </source>
</evidence>
<evidence type="ECO:0000256" key="1">
    <source>
        <dbReference type="ARBA" id="ARBA00001947"/>
    </source>
</evidence>
<evidence type="ECO:0000256" key="6">
    <source>
        <dbReference type="ARBA" id="ARBA00022801"/>
    </source>
</evidence>
<dbReference type="Pfam" id="PF22516">
    <property type="entry name" value="PreP_C"/>
    <property type="match status" value="1"/>
</dbReference>
<evidence type="ECO:0000256" key="3">
    <source>
        <dbReference type="ARBA" id="ARBA00007575"/>
    </source>
</evidence>
<dbReference type="GeneID" id="94351416"/>
<dbReference type="Pfam" id="PF08367">
    <property type="entry name" value="M16C_assoc"/>
    <property type="match status" value="1"/>
</dbReference>
<evidence type="ECO:0000313" key="11">
    <source>
        <dbReference type="EMBL" id="TDH70445.1"/>
    </source>
</evidence>
<proteinExistence type="inferred from homology"/>
<keyword evidence="4" id="KW-0645">Protease</keyword>
<evidence type="ECO:0000256" key="7">
    <source>
        <dbReference type="ARBA" id="ARBA00022833"/>
    </source>
</evidence>
<dbReference type="EMBL" id="SHOA02000014">
    <property type="protein sequence ID" value="TDH70445.1"/>
    <property type="molecule type" value="Genomic_DNA"/>
</dbReference>
<dbReference type="Pfam" id="PF05193">
    <property type="entry name" value="Peptidase_M16_C"/>
    <property type="match status" value="1"/>
</dbReference>
<evidence type="ECO:0000259" key="10">
    <source>
        <dbReference type="SMART" id="SM01264"/>
    </source>
</evidence>
<evidence type="ECO:0000256" key="5">
    <source>
        <dbReference type="ARBA" id="ARBA00022723"/>
    </source>
</evidence>
<dbReference type="OrthoDB" id="10250783at2759"/>
<dbReference type="Pfam" id="PF00675">
    <property type="entry name" value="Peptidase_M16"/>
    <property type="match status" value="1"/>
</dbReference>
<dbReference type="InterPro" id="IPR011249">
    <property type="entry name" value="Metalloenz_LuxS/M16"/>
</dbReference>
<reference evidence="11 12" key="1">
    <citation type="journal article" date="2021" name="Genome Biol.">
        <title>AFLAP: assembly-free linkage analysis pipeline using k-mers from genome sequencing data.</title>
        <authorList>
            <person name="Fletcher K."/>
            <person name="Zhang L."/>
            <person name="Gil J."/>
            <person name="Han R."/>
            <person name="Cavanaugh K."/>
            <person name="Michelmore R."/>
        </authorList>
    </citation>
    <scope>NUCLEOTIDE SEQUENCE [LARGE SCALE GENOMIC DNA]</scope>
    <source>
        <strain evidence="11 12">SF5</strain>
    </source>
</reference>
<dbReference type="GO" id="GO:0004222">
    <property type="term" value="F:metalloendopeptidase activity"/>
    <property type="evidence" value="ECO:0007669"/>
    <property type="project" value="TreeGrafter"/>
</dbReference>
<dbReference type="GO" id="GO:0016485">
    <property type="term" value="P:protein processing"/>
    <property type="evidence" value="ECO:0007669"/>
    <property type="project" value="TreeGrafter"/>
</dbReference>
<keyword evidence="8" id="KW-0482">Metalloprotease</keyword>
<protein>
    <recommendedName>
        <fullName evidence="10">Peptidase M16C associated domain-containing protein</fullName>
    </recommendedName>
</protein>
<dbReference type="FunFam" id="3.30.830.10:FF:000013">
    <property type="entry name" value="Mitochondrial presequence protease"/>
    <property type="match status" value="1"/>
</dbReference>
<evidence type="ECO:0000313" key="12">
    <source>
        <dbReference type="Proteomes" id="UP000294530"/>
    </source>
</evidence>
<evidence type="ECO:0000256" key="2">
    <source>
        <dbReference type="ARBA" id="ARBA00004173"/>
    </source>
</evidence>
<dbReference type="GO" id="GO:0046872">
    <property type="term" value="F:metal ion binding"/>
    <property type="evidence" value="ECO:0007669"/>
    <property type="project" value="UniProtKB-KW"/>
</dbReference>
<dbReference type="PANTHER" id="PTHR43016">
    <property type="entry name" value="PRESEQUENCE PROTEASE"/>
    <property type="match status" value="1"/>
</dbReference>
<dbReference type="AlphaFoldDB" id="A0A976FNY6"/>
<dbReference type="SUPFAM" id="SSF63411">
    <property type="entry name" value="LuxS/MPP-like metallohydrolase"/>
    <property type="match status" value="4"/>
</dbReference>
<comment type="similarity">
    <text evidence="3">Belongs to the peptidase M16 family. PreP subfamily.</text>
</comment>
<dbReference type="Proteomes" id="UP000294530">
    <property type="component" value="Unassembled WGS sequence"/>
</dbReference>
<accession>A0A976FNY6</accession>
<dbReference type="FunFam" id="3.30.830.10:FF:000009">
    <property type="entry name" value="Presequence protease, mitochondrial"/>
    <property type="match status" value="1"/>
</dbReference>
<evidence type="ECO:0000256" key="9">
    <source>
        <dbReference type="ARBA" id="ARBA00023128"/>
    </source>
</evidence>
<dbReference type="InterPro" id="IPR007863">
    <property type="entry name" value="Peptidase_M16_C"/>
</dbReference>
<organism evidence="11 12">
    <name type="scientific">Bremia lactucae</name>
    <name type="common">Lettuce downy mildew</name>
    <dbReference type="NCBI Taxonomy" id="4779"/>
    <lineage>
        <taxon>Eukaryota</taxon>
        <taxon>Sar</taxon>
        <taxon>Stramenopiles</taxon>
        <taxon>Oomycota</taxon>
        <taxon>Peronosporomycetes</taxon>
        <taxon>Peronosporales</taxon>
        <taxon>Peronosporaceae</taxon>
        <taxon>Bremia</taxon>
    </lineage>
</organism>
<comment type="subcellular location">
    <subcellularLocation>
        <location evidence="2">Mitochondrion</location>
    </subcellularLocation>
</comment>
<dbReference type="KEGG" id="blac:94351416"/>
<keyword evidence="12" id="KW-1185">Reference proteome</keyword>
<dbReference type="InterPro" id="IPR013578">
    <property type="entry name" value="Peptidase_M16C_assoc"/>
</dbReference>
<keyword evidence="5" id="KW-0479">Metal-binding</keyword>
<keyword evidence="6" id="KW-0378">Hydrolase</keyword>
<feature type="domain" description="Peptidase M16C associated" evidence="10">
    <location>
        <begin position="510"/>
        <end position="765"/>
    </location>
</feature>
<dbReference type="PANTHER" id="PTHR43016:SF13">
    <property type="entry name" value="PRESEQUENCE PROTEASE, MITOCHONDRIAL"/>
    <property type="match status" value="1"/>
</dbReference>
<keyword evidence="7" id="KW-0862">Zinc</keyword>
<dbReference type="InterPro" id="IPR011765">
    <property type="entry name" value="Pept_M16_N"/>
</dbReference>
<keyword evidence="9" id="KW-0496">Mitochondrion</keyword>
<evidence type="ECO:0000256" key="4">
    <source>
        <dbReference type="ARBA" id="ARBA00022670"/>
    </source>
</evidence>
<dbReference type="InterPro" id="IPR055130">
    <property type="entry name" value="PreP_C"/>
</dbReference>
<comment type="cofactor">
    <cofactor evidence="1">
        <name>Zn(2+)</name>
        <dbReference type="ChEBI" id="CHEBI:29105"/>
    </cofactor>
</comment>
<name>A0A976FNY6_BRELC</name>
<dbReference type="GO" id="GO:0005739">
    <property type="term" value="C:mitochondrion"/>
    <property type="evidence" value="ECO:0007669"/>
    <property type="project" value="UniProtKB-SubCell"/>
</dbReference>